<reference evidence="2 3" key="1">
    <citation type="submission" date="2016-09" db="EMBL/GenBank/DDBJ databases">
        <title>Complete genome sequence of microbes from the polar regions.</title>
        <authorList>
            <person name="Liao L."/>
            <person name="Chen B."/>
        </authorList>
    </citation>
    <scope>NUCLEOTIDE SEQUENCE [LARGE SCALE GENOMIC DNA]</scope>
    <source>
        <strain evidence="2 3">ZS314</strain>
    </source>
</reference>
<dbReference type="RefSeq" id="WP_161885791.1">
    <property type="nucleotide sequence ID" value="NZ_CP017146.1"/>
</dbReference>
<gene>
    <name evidence="2" type="ORF">BHD05_06980</name>
</gene>
<feature type="transmembrane region" description="Helical" evidence="1">
    <location>
        <begin position="28"/>
        <end position="50"/>
    </location>
</feature>
<dbReference type="OrthoDB" id="5121696at2"/>
<dbReference type="AlphaFoldDB" id="A0A7L5AGQ6"/>
<keyword evidence="3" id="KW-1185">Reference proteome</keyword>
<protein>
    <recommendedName>
        <fullName evidence="4">Integral membrane protein</fullName>
    </recommendedName>
</protein>
<organism evidence="2 3">
    <name type="scientific">Marisediminicola antarctica</name>
    <dbReference type="NCBI Taxonomy" id="674079"/>
    <lineage>
        <taxon>Bacteria</taxon>
        <taxon>Bacillati</taxon>
        <taxon>Actinomycetota</taxon>
        <taxon>Actinomycetes</taxon>
        <taxon>Micrococcales</taxon>
        <taxon>Microbacteriaceae</taxon>
        <taxon>Marisediminicola</taxon>
    </lineage>
</organism>
<evidence type="ECO:0000313" key="3">
    <source>
        <dbReference type="Proteomes" id="UP000464507"/>
    </source>
</evidence>
<name>A0A7L5AGQ6_9MICO</name>
<sequence>MELLFVCIAAASIGAVARYTLPGRETHGVLLLPGIATAVGAAVWAALTWLGMPFDGGWIWVVTLALCALAAVGAGILLPRRRREADARLLATLSHS</sequence>
<dbReference type="Proteomes" id="UP000464507">
    <property type="component" value="Chromosome"/>
</dbReference>
<feature type="transmembrane region" description="Helical" evidence="1">
    <location>
        <begin position="57"/>
        <end position="78"/>
    </location>
</feature>
<keyword evidence="1" id="KW-0472">Membrane</keyword>
<evidence type="ECO:0008006" key="4">
    <source>
        <dbReference type="Google" id="ProtNLM"/>
    </source>
</evidence>
<dbReference type="EMBL" id="CP017146">
    <property type="protein sequence ID" value="QHO69427.1"/>
    <property type="molecule type" value="Genomic_DNA"/>
</dbReference>
<dbReference type="KEGG" id="mant:BHD05_06980"/>
<keyword evidence="1" id="KW-0812">Transmembrane</keyword>
<accession>A0A7L5AGQ6</accession>
<evidence type="ECO:0000256" key="1">
    <source>
        <dbReference type="SAM" id="Phobius"/>
    </source>
</evidence>
<evidence type="ECO:0000313" key="2">
    <source>
        <dbReference type="EMBL" id="QHO69427.1"/>
    </source>
</evidence>
<proteinExistence type="predicted"/>
<keyword evidence="1" id="KW-1133">Transmembrane helix</keyword>